<dbReference type="Proteomes" id="UP001596516">
    <property type="component" value="Unassembled WGS sequence"/>
</dbReference>
<accession>A0ABW2UND5</accession>
<dbReference type="RefSeq" id="WP_377403558.1">
    <property type="nucleotide sequence ID" value="NZ_JBHTFQ010000005.1"/>
</dbReference>
<reference evidence="2" key="1">
    <citation type="journal article" date="2019" name="Int. J. Syst. Evol. Microbiol.">
        <title>The Global Catalogue of Microorganisms (GCM) 10K type strain sequencing project: providing services to taxonomists for standard genome sequencing and annotation.</title>
        <authorList>
            <consortium name="The Broad Institute Genomics Platform"/>
            <consortium name="The Broad Institute Genome Sequencing Center for Infectious Disease"/>
            <person name="Wu L."/>
            <person name="Ma J."/>
        </authorList>
    </citation>
    <scope>NUCLEOTIDE SEQUENCE [LARGE SCALE GENOMIC DNA]</scope>
    <source>
        <strain evidence="2">CGMCC 1.12750</strain>
    </source>
</reference>
<name>A0ABW2UND5_9RHOB</name>
<proteinExistence type="predicted"/>
<evidence type="ECO:0000313" key="1">
    <source>
        <dbReference type="EMBL" id="MFC7704820.1"/>
    </source>
</evidence>
<dbReference type="EMBL" id="JBHTFQ010000005">
    <property type="protein sequence ID" value="MFC7704820.1"/>
    <property type="molecule type" value="Genomic_DNA"/>
</dbReference>
<comment type="caution">
    <text evidence="1">The sequence shown here is derived from an EMBL/GenBank/DDBJ whole genome shotgun (WGS) entry which is preliminary data.</text>
</comment>
<keyword evidence="2" id="KW-1185">Reference proteome</keyword>
<gene>
    <name evidence="1" type="ORF">ACFQXB_11500</name>
</gene>
<organism evidence="1 2">
    <name type="scientific">Plastorhodobacter daqingensis</name>
    <dbReference type="NCBI Taxonomy" id="1387281"/>
    <lineage>
        <taxon>Bacteria</taxon>
        <taxon>Pseudomonadati</taxon>
        <taxon>Pseudomonadota</taxon>
        <taxon>Alphaproteobacteria</taxon>
        <taxon>Rhodobacterales</taxon>
        <taxon>Paracoccaceae</taxon>
        <taxon>Plastorhodobacter</taxon>
    </lineage>
</organism>
<sequence>MNTANPQLEGLYLALSGVLDLLVQKGVLERDELRAALADAEALALDGGALASDSESHRKAMAFPARVLMMALESHARGEQADFRDLARRVGLST</sequence>
<protein>
    <submittedName>
        <fullName evidence="1">Uncharacterized protein</fullName>
    </submittedName>
</protein>
<evidence type="ECO:0000313" key="2">
    <source>
        <dbReference type="Proteomes" id="UP001596516"/>
    </source>
</evidence>